<comment type="caution">
    <text evidence="1">The sequence shown here is derived from an EMBL/GenBank/DDBJ whole genome shotgun (WGS) entry which is preliminary data.</text>
</comment>
<sequence>MFGWAGRVGHGERDGWAFLIVTEQERERWQAKLVAGNTVRSRIEASLPDHVLAEVVQRRIRSLREAEDWWVGALACHQGSRSL</sequence>
<accession>A0A2P2FGD7</accession>
<proteinExistence type="predicted"/>
<reference evidence="1 2" key="1">
    <citation type="journal article" date="2014" name="Genome Announc.">
        <title>Draft Genome Sequence of Amycolatopsis lurida NRRL 2430, Producer of the Glycopeptide Family Antibiotic Ristocetin.</title>
        <authorList>
            <person name="Kwun M.J."/>
            <person name="Hong H.J."/>
        </authorList>
    </citation>
    <scope>NUCLEOTIDE SEQUENCE [LARGE SCALE GENOMIC DNA]</scope>
    <source>
        <strain evidence="1 2">NRRL 2430</strain>
    </source>
</reference>
<evidence type="ECO:0000313" key="2">
    <source>
        <dbReference type="Proteomes" id="UP000256220"/>
    </source>
</evidence>
<dbReference type="AlphaFoldDB" id="A0A2P2FGD7"/>
<protein>
    <submittedName>
        <fullName evidence="1">Uncharacterized protein</fullName>
    </submittedName>
</protein>
<organism evidence="1 2">
    <name type="scientific">Amycolatopsis lurida NRRL 2430</name>
    <dbReference type="NCBI Taxonomy" id="1460371"/>
    <lineage>
        <taxon>Bacteria</taxon>
        <taxon>Bacillati</taxon>
        <taxon>Actinomycetota</taxon>
        <taxon>Actinomycetes</taxon>
        <taxon>Pseudonocardiales</taxon>
        <taxon>Pseudonocardiaceae</taxon>
        <taxon>Amycolatopsis</taxon>
    </lineage>
</organism>
<gene>
    <name evidence="1" type="ORF">BB31_39485</name>
</gene>
<dbReference type="RefSeq" id="WP_091598886.1">
    <property type="nucleotide sequence ID" value="NZ_JFBM01000055.1"/>
</dbReference>
<name>A0A2P2FGD7_AMYLU</name>
<dbReference type="Proteomes" id="UP000256220">
    <property type="component" value="Unassembled WGS sequence"/>
</dbReference>
<evidence type="ECO:0000313" key="1">
    <source>
        <dbReference type="EMBL" id="KFU75793.1"/>
    </source>
</evidence>
<keyword evidence="2" id="KW-1185">Reference proteome</keyword>
<dbReference type="EMBL" id="JFBM01000055">
    <property type="protein sequence ID" value="KFU75793.1"/>
    <property type="molecule type" value="Genomic_DNA"/>
</dbReference>